<dbReference type="AlphaFoldDB" id="A0A8S9MUE4"/>
<sequence length="178" mass="19817">MPKTQQERSRGQLRLATASFRMVRFRPAICLPPSGVSYNIISWVCWTIWKDRNSLIFEGKGDLPENLATKSIALAREWSEAQVSTAKSQKTYSPPQNDRLNELPHPNIAVCMSDAAWEATRFRAGLAWVIKGELTSEVRRGSSHELVVAAEPEHMCGYWMNIGGHFNKLGAEDGDGGA</sequence>
<reference evidence="1" key="1">
    <citation type="submission" date="2019-12" db="EMBL/GenBank/DDBJ databases">
        <title>Genome sequencing and annotation of Brassica cretica.</title>
        <authorList>
            <person name="Studholme D.J."/>
            <person name="Sarris P."/>
        </authorList>
    </citation>
    <scope>NUCLEOTIDE SEQUENCE</scope>
    <source>
        <strain evidence="1">PFS-109/04</strain>
        <tissue evidence="1">Leaf</tissue>
    </source>
</reference>
<proteinExistence type="predicted"/>
<name>A0A8S9MUE4_BRACR</name>
<evidence type="ECO:0000313" key="2">
    <source>
        <dbReference type="Proteomes" id="UP000712600"/>
    </source>
</evidence>
<gene>
    <name evidence="1" type="ORF">F2Q69_00053767</name>
</gene>
<evidence type="ECO:0000313" key="1">
    <source>
        <dbReference type="EMBL" id="KAF3486343.1"/>
    </source>
</evidence>
<organism evidence="1 2">
    <name type="scientific">Brassica cretica</name>
    <name type="common">Mustard</name>
    <dbReference type="NCBI Taxonomy" id="69181"/>
    <lineage>
        <taxon>Eukaryota</taxon>
        <taxon>Viridiplantae</taxon>
        <taxon>Streptophyta</taxon>
        <taxon>Embryophyta</taxon>
        <taxon>Tracheophyta</taxon>
        <taxon>Spermatophyta</taxon>
        <taxon>Magnoliopsida</taxon>
        <taxon>eudicotyledons</taxon>
        <taxon>Gunneridae</taxon>
        <taxon>Pentapetalae</taxon>
        <taxon>rosids</taxon>
        <taxon>malvids</taxon>
        <taxon>Brassicales</taxon>
        <taxon>Brassicaceae</taxon>
        <taxon>Brassiceae</taxon>
        <taxon>Brassica</taxon>
    </lineage>
</organism>
<accession>A0A8S9MUE4</accession>
<dbReference type="EMBL" id="QGKX02002183">
    <property type="protein sequence ID" value="KAF3486343.1"/>
    <property type="molecule type" value="Genomic_DNA"/>
</dbReference>
<comment type="caution">
    <text evidence="1">The sequence shown here is derived from an EMBL/GenBank/DDBJ whole genome shotgun (WGS) entry which is preliminary data.</text>
</comment>
<protein>
    <submittedName>
        <fullName evidence="1">Uncharacterized protein</fullName>
    </submittedName>
</protein>
<dbReference type="Proteomes" id="UP000712600">
    <property type="component" value="Unassembled WGS sequence"/>
</dbReference>